<proteinExistence type="predicted"/>
<comment type="caution">
    <text evidence="1">The sequence shown here is derived from an EMBL/GenBank/DDBJ whole genome shotgun (WGS) entry which is preliminary data.</text>
</comment>
<evidence type="ECO:0000313" key="2">
    <source>
        <dbReference type="Proteomes" id="UP000614490"/>
    </source>
</evidence>
<protein>
    <submittedName>
        <fullName evidence="1">Uncharacterized protein</fullName>
    </submittedName>
</protein>
<organism evidence="1 2">
    <name type="scientific">Halobacillus yeomjeoni</name>
    <dbReference type="NCBI Taxonomy" id="311194"/>
    <lineage>
        <taxon>Bacteria</taxon>
        <taxon>Bacillati</taxon>
        <taxon>Bacillota</taxon>
        <taxon>Bacilli</taxon>
        <taxon>Bacillales</taxon>
        <taxon>Bacillaceae</taxon>
        <taxon>Halobacillus</taxon>
    </lineage>
</organism>
<evidence type="ECO:0000313" key="1">
    <source>
        <dbReference type="EMBL" id="MBH0230616.1"/>
    </source>
</evidence>
<dbReference type="RefSeq" id="WP_197317239.1">
    <property type="nucleotide sequence ID" value="NZ_JADZSC010000002.1"/>
</dbReference>
<reference evidence="1 2" key="1">
    <citation type="journal article" date="2005" name="Int. J. Syst. Evol. Microbiol.">
        <title>Halobacillus yeomjeoni sp. nov., isolated from a marine solar saltern in Korea.</title>
        <authorList>
            <person name="Yoon J.H."/>
            <person name="Kang S.J."/>
            <person name="Lee C.H."/>
            <person name="Oh H.W."/>
            <person name="Oh T.K."/>
        </authorList>
    </citation>
    <scope>NUCLEOTIDE SEQUENCE [LARGE SCALE GENOMIC DNA]</scope>
    <source>
        <strain evidence="1 2">KCTC 3957</strain>
    </source>
</reference>
<dbReference type="Proteomes" id="UP000614490">
    <property type="component" value="Unassembled WGS sequence"/>
</dbReference>
<sequence>MKYRTANDLKDLLLEDHEKVVNEIAQESVDVYVHLHNAFQDTYLPDDTLYQFIFRHFFRLDNPSLTKEFEVEYFKLMEEQRGCERPNIVQITKKLYEVKNHKGNPTMQFPLAASMLHAINPEFPSYDGDIVKAFDFSSTYHLSGFDKKMRRYIEQYQHLYHTYRELLEDEALEPLFVHFDERFRDYDLPRVKKLDLMVSQLGNSLQ</sequence>
<keyword evidence="2" id="KW-1185">Reference proteome</keyword>
<gene>
    <name evidence="1" type="ORF">H0267_10360</name>
</gene>
<name>A0A931HWH5_9BACI</name>
<dbReference type="EMBL" id="JADZSC010000002">
    <property type="protein sequence ID" value="MBH0230616.1"/>
    <property type="molecule type" value="Genomic_DNA"/>
</dbReference>
<dbReference type="AlphaFoldDB" id="A0A931HWH5"/>
<accession>A0A931HWH5</accession>